<organism evidence="4 5">
    <name type="scientific">Aliiglaciecola litoralis</name>
    <dbReference type="NCBI Taxonomy" id="582857"/>
    <lineage>
        <taxon>Bacteria</taxon>
        <taxon>Pseudomonadati</taxon>
        <taxon>Pseudomonadota</taxon>
        <taxon>Gammaproteobacteria</taxon>
        <taxon>Alteromonadales</taxon>
        <taxon>Alteromonadaceae</taxon>
        <taxon>Aliiglaciecola</taxon>
    </lineage>
</organism>
<keyword evidence="4" id="KW-0121">Carboxypeptidase</keyword>
<evidence type="ECO:0000259" key="3">
    <source>
        <dbReference type="PROSITE" id="PS52035"/>
    </source>
</evidence>
<dbReference type="InterPro" id="IPR000834">
    <property type="entry name" value="Peptidase_M14"/>
</dbReference>
<keyword evidence="5" id="KW-1185">Reference proteome</keyword>
<proteinExistence type="inferred from homology"/>
<dbReference type="InterPro" id="IPR029062">
    <property type="entry name" value="Class_I_gatase-like"/>
</dbReference>
<feature type="signal peptide" evidence="2">
    <location>
        <begin position="1"/>
        <end position="18"/>
    </location>
</feature>
<name>A0ABN1LEQ7_9ALTE</name>
<evidence type="ECO:0000256" key="2">
    <source>
        <dbReference type="SAM" id="SignalP"/>
    </source>
</evidence>
<feature type="chain" id="PRO_5046608610" evidence="2">
    <location>
        <begin position="19"/>
        <end position="956"/>
    </location>
</feature>
<evidence type="ECO:0000256" key="1">
    <source>
        <dbReference type="PROSITE-ProRule" id="PRU01379"/>
    </source>
</evidence>
<gene>
    <name evidence="4" type="ORF">GCM10009114_11490</name>
</gene>
<protein>
    <submittedName>
        <fullName evidence="4">M14 family zinc carboxypeptidase</fullName>
    </submittedName>
</protein>
<dbReference type="Gene3D" id="3.40.50.880">
    <property type="match status" value="1"/>
</dbReference>
<keyword evidence="2" id="KW-0732">Signal</keyword>
<dbReference type="RefSeq" id="WP_343857450.1">
    <property type="nucleotide sequence ID" value="NZ_BAAAFD010000002.1"/>
</dbReference>
<dbReference type="SUPFAM" id="SSF52317">
    <property type="entry name" value="Class I glutamine amidotransferase-like"/>
    <property type="match status" value="1"/>
</dbReference>
<dbReference type="Proteomes" id="UP001500359">
    <property type="component" value="Unassembled WGS sequence"/>
</dbReference>
<dbReference type="SUPFAM" id="SSF53187">
    <property type="entry name" value="Zn-dependent exopeptidases"/>
    <property type="match status" value="1"/>
</dbReference>
<sequence length="956" mass="107254">MRQYISVLLLLIASASQASLVMKPTNDPDLIYDGHLLHGNYNAQVTHPDKILGFEIGQRMASPAQITTAIQTWAGQSDRIKVVEYARTHENRPLFAVYLSSPDNLANLDKIQADIAALADPRETNTATAKKIIKRLPATAWMAYSIHGNETSGADAALTAIYHLSASTDQNVVDLLNKVIVVIDPMMNPDGRDRFAKSLEQYRGTAPNVDDQSLLHRGDWPSGRTNHYFFDLNRDFFYLTQPETVGRVQLINRFRPQLMIDGHEMNSQDTYLMGPPRQPLNFNIAPSLQKWAVTFSQDQGAAFDQRNWRYYTGEWFENWYPGYSNYAEYRGSMHILYEQSHMAEDGVRRPEGTVQTYKESVHHQFVSTMANLQTLAKHSKQMYTDYWQDRQFVIDKESPYADRAFVILANQNIGRTQALVDLLLAQDIEVFVADKDFEVDKATNQLGQTLSDAAIPKGSIVIPNRQPEARLLSAIMEFDAQIKPQTLQDERQRILRESRSIMYDTTAWNLTMMYGLDALTVPQNLKRSLTPYQKNTNGFVAADPSGIAWVVNGNDDRSVAFAARLMEQGIQVRALDKAAEFNDKAYPRGSVVVTSTDNVGHAQLLNNVNQTAKELDLAVGTMTMGLGAGDLPDWGGRHFKRLERPQVAIISHDDLRSYDVGATWWSLDHHLGIRHSQIDKAALTRTDLRRYNVLIMPTGAKLTDAQKTALKVWVEQGGTLIAHQSSAAVMAGKDGIGSVKTLDNTLAEAEDFDIALRREWLATQDLDPSIVTMQNQLSQDLNYPWSDAPKRLKEDELKKREKWQKLFMPSGAMVAGRTDQLHWLTFGVGPTLPLLYGNLPVLMSDEKSEAVVRVGVYQAVPENEDTEKQAESTANAWYTLPPAHTIQVRMSGLLWPEAAQRIANSAYLTREKMKNGQVILFAGQPNYRGSTRGTNRLLLNAVVYGPGLGAQPTIQL</sequence>
<evidence type="ECO:0000313" key="4">
    <source>
        <dbReference type="EMBL" id="GAA0854690.1"/>
    </source>
</evidence>
<accession>A0ABN1LEQ7</accession>
<reference evidence="4 5" key="1">
    <citation type="journal article" date="2019" name="Int. J. Syst. Evol. Microbiol.">
        <title>The Global Catalogue of Microorganisms (GCM) 10K type strain sequencing project: providing services to taxonomists for standard genome sequencing and annotation.</title>
        <authorList>
            <consortium name="The Broad Institute Genomics Platform"/>
            <consortium name="The Broad Institute Genome Sequencing Center for Infectious Disease"/>
            <person name="Wu L."/>
            <person name="Ma J."/>
        </authorList>
    </citation>
    <scope>NUCLEOTIDE SEQUENCE [LARGE SCALE GENOMIC DNA]</scope>
    <source>
        <strain evidence="4 5">JCM 15896</strain>
    </source>
</reference>
<feature type="domain" description="Peptidase M14" evidence="3">
    <location>
        <begin position="59"/>
        <end position="372"/>
    </location>
</feature>
<dbReference type="PROSITE" id="PS52035">
    <property type="entry name" value="PEPTIDASE_M14"/>
    <property type="match status" value="1"/>
</dbReference>
<dbReference type="Pfam" id="PF00246">
    <property type="entry name" value="Peptidase_M14"/>
    <property type="match status" value="1"/>
</dbReference>
<dbReference type="EMBL" id="BAAAFD010000002">
    <property type="protein sequence ID" value="GAA0854690.1"/>
    <property type="molecule type" value="Genomic_DNA"/>
</dbReference>
<keyword evidence="4" id="KW-0378">Hydrolase</keyword>
<dbReference type="GO" id="GO:0004180">
    <property type="term" value="F:carboxypeptidase activity"/>
    <property type="evidence" value="ECO:0007669"/>
    <property type="project" value="UniProtKB-KW"/>
</dbReference>
<dbReference type="Gene3D" id="3.40.630.10">
    <property type="entry name" value="Zn peptidases"/>
    <property type="match status" value="1"/>
</dbReference>
<dbReference type="CDD" id="cd03143">
    <property type="entry name" value="A4_beta-galactosidase_middle_domain"/>
    <property type="match status" value="1"/>
</dbReference>
<comment type="similarity">
    <text evidence="1">Belongs to the peptidase M14 family.</text>
</comment>
<evidence type="ECO:0000313" key="5">
    <source>
        <dbReference type="Proteomes" id="UP001500359"/>
    </source>
</evidence>
<keyword evidence="4" id="KW-0645">Protease</keyword>
<comment type="caution">
    <text evidence="4">The sequence shown here is derived from an EMBL/GenBank/DDBJ whole genome shotgun (WGS) entry which is preliminary data.</text>
</comment>
<comment type="caution">
    <text evidence="1">Lacks conserved residue(s) required for the propagation of feature annotation.</text>
</comment>